<dbReference type="PANTHER" id="PTHR42961:SF2">
    <property type="entry name" value="IRON-SULFUR PROTEIN NUBPL"/>
    <property type="match status" value="1"/>
</dbReference>
<evidence type="ECO:0000313" key="10">
    <source>
        <dbReference type="Proteomes" id="UP000751190"/>
    </source>
</evidence>
<feature type="domain" description="Gamma-butyrobetaine hydroxylase-like N-terminal" evidence="8">
    <location>
        <begin position="465"/>
        <end position="522"/>
    </location>
</feature>
<evidence type="ECO:0000256" key="1">
    <source>
        <dbReference type="ARBA" id="ARBA00022723"/>
    </source>
</evidence>
<dbReference type="InterPro" id="IPR019591">
    <property type="entry name" value="Mrp/NBP35_ATP-bd"/>
</dbReference>
<dbReference type="InterPro" id="IPR033756">
    <property type="entry name" value="YlxH/NBP35"/>
</dbReference>
<evidence type="ECO:0000256" key="5">
    <source>
        <dbReference type="ARBA" id="ARBA00023014"/>
    </source>
</evidence>
<comment type="caution">
    <text evidence="9">The sequence shown here is derived from an EMBL/GenBank/DDBJ whole genome shotgun (WGS) entry which is preliminary data.</text>
</comment>
<dbReference type="OrthoDB" id="1741334at2759"/>
<evidence type="ECO:0000313" key="9">
    <source>
        <dbReference type="EMBL" id="KAG8460051.1"/>
    </source>
</evidence>
<evidence type="ECO:0000256" key="6">
    <source>
        <dbReference type="ARBA" id="ARBA00024036"/>
    </source>
</evidence>
<dbReference type="InterPro" id="IPR010376">
    <property type="entry name" value="GBBH-like_N"/>
</dbReference>
<keyword evidence="7" id="KW-0732">Signal</keyword>
<accession>A0A8J5X7E0</accession>
<evidence type="ECO:0000256" key="3">
    <source>
        <dbReference type="ARBA" id="ARBA00022840"/>
    </source>
</evidence>
<dbReference type="Proteomes" id="UP000751190">
    <property type="component" value="Unassembled WGS sequence"/>
</dbReference>
<dbReference type="Pfam" id="PF06155">
    <property type="entry name" value="GBBH-like_N"/>
    <property type="match status" value="1"/>
</dbReference>
<evidence type="ECO:0000256" key="4">
    <source>
        <dbReference type="ARBA" id="ARBA00023004"/>
    </source>
</evidence>
<evidence type="ECO:0000256" key="7">
    <source>
        <dbReference type="SAM" id="SignalP"/>
    </source>
</evidence>
<dbReference type="InterPro" id="IPR044304">
    <property type="entry name" value="NUBPL-like"/>
</dbReference>
<dbReference type="InterPro" id="IPR027417">
    <property type="entry name" value="P-loop_NTPase"/>
</dbReference>
<dbReference type="InterPro" id="IPR000808">
    <property type="entry name" value="Mrp-like_CS"/>
</dbReference>
<comment type="similarity">
    <text evidence="6">Belongs to the Mrp/NBP35 ATP-binding proteins family.</text>
</comment>
<proteinExistence type="inferred from homology"/>
<dbReference type="GO" id="GO:0051539">
    <property type="term" value="F:4 iron, 4 sulfur cluster binding"/>
    <property type="evidence" value="ECO:0007669"/>
    <property type="project" value="TreeGrafter"/>
</dbReference>
<gene>
    <name evidence="9" type="ORF">KFE25_014196</name>
</gene>
<feature type="chain" id="PRO_5035194963" description="Gamma-butyrobetaine hydroxylase-like N-terminal domain-containing protein" evidence="7">
    <location>
        <begin position="22"/>
        <end position="527"/>
    </location>
</feature>
<dbReference type="EMBL" id="JAGTXO010000035">
    <property type="protein sequence ID" value="KAG8460051.1"/>
    <property type="molecule type" value="Genomic_DNA"/>
</dbReference>
<dbReference type="GO" id="GO:0005524">
    <property type="term" value="F:ATP binding"/>
    <property type="evidence" value="ECO:0007669"/>
    <property type="project" value="UniProtKB-KW"/>
</dbReference>
<dbReference type="PROSITE" id="PS01215">
    <property type="entry name" value="MRP"/>
    <property type="match status" value="1"/>
</dbReference>
<keyword evidence="5" id="KW-0411">Iron-sulfur</keyword>
<keyword evidence="4" id="KW-0408">Iron</keyword>
<dbReference type="AlphaFoldDB" id="A0A8J5X7E0"/>
<keyword evidence="10" id="KW-1185">Reference proteome</keyword>
<dbReference type="GO" id="GO:0140663">
    <property type="term" value="F:ATP-dependent FeS chaperone activity"/>
    <property type="evidence" value="ECO:0007669"/>
    <property type="project" value="InterPro"/>
</dbReference>
<name>A0A8J5X7E0_DIALT</name>
<feature type="signal peptide" evidence="7">
    <location>
        <begin position="1"/>
        <end position="21"/>
    </location>
</feature>
<dbReference type="GO" id="GO:0016226">
    <property type="term" value="P:iron-sulfur cluster assembly"/>
    <property type="evidence" value="ECO:0007669"/>
    <property type="project" value="InterPro"/>
</dbReference>
<protein>
    <recommendedName>
        <fullName evidence="8">Gamma-butyrobetaine hydroxylase-like N-terminal domain-containing protein</fullName>
    </recommendedName>
</protein>
<sequence>MRVPRWALLVAVLLAASEAGGAPHACARRGAFARRCASRASGAPANEAALAPAELRARAADALRGVTYDALGPLALLAGSSANDVISLGLVDPSELQIRARDGSALLALRTRAPEAPAVVALAAACERALVDALGVPLATVERALLPTPAESGQSSPGLAQVSHVVAVGSCKGGVGKSTTAVNLAFALAALGARVGLVDVDIYGPSLPTMVTPESTEMSVIGSAILPLERDGVRLMSIGWVNPHSMMLRGAKIAPLVEQMVGQTAWGPLDFLVVDLPPGTGDVQLALAQSIRVSGCVLVSTPQRLSFVDVVKGVELFQKVAIPTLAVVENMASYTPPAIPAERLDALCAKHGLSAAARADLDAELALCSTELRLFGGGHLQRLTEMWGINAAFSLPLLPSIARAGDSGVPHVVSEPSSIAAELFRELAAAVEREIFKNELSARSQAQTTVHFDAAANEVVATIGGERFGLAPLALRRKCRSPVNDPERCPLDLAPVEIEPMGNYAVSIVWSDGHQSLFPYATFTGNF</sequence>
<dbReference type="CDD" id="cd02037">
    <property type="entry name" value="Mrp_NBP35"/>
    <property type="match status" value="1"/>
</dbReference>
<keyword evidence="3" id="KW-0067">ATP-binding</keyword>
<reference evidence="9" key="1">
    <citation type="submission" date="2021-05" db="EMBL/GenBank/DDBJ databases">
        <title>The genome of the haptophyte Pavlova lutheri (Diacronema luteri, Pavlovales) - a model for lipid biosynthesis in eukaryotic algae.</title>
        <authorList>
            <person name="Hulatt C.J."/>
            <person name="Posewitz M.C."/>
        </authorList>
    </citation>
    <scope>NUCLEOTIDE SEQUENCE</scope>
    <source>
        <strain evidence="9">NIVA-4/92</strain>
    </source>
</reference>
<dbReference type="HAMAP" id="MF_02040">
    <property type="entry name" value="Mrp_NBP35"/>
    <property type="match status" value="1"/>
</dbReference>
<evidence type="ECO:0000256" key="2">
    <source>
        <dbReference type="ARBA" id="ARBA00022741"/>
    </source>
</evidence>
<dbReference type="PANTHER" id="PTHR42961">
    <property type="entry name" value="IRON-SULFUR PROTEIN NUBPL"/>
    <property type="match status" value="1"/>
</dbReference>
<keyword evidence="1" id="KW-0479">Metal-binding</keyword>
<dbReference type="InterPro" id="IPR038492">
    <property type="entry name" value="GBBH-like_N_sf"/>
</dbReference>
<dbReference type="Pfam" id="PF10609">
    <property type="entry name" value="ParA"/>
    <property type="match status" value="1"/>
</dbReference>
<dbReference type="OMA" id="WSEEINE"/>
<dbReference type="Gene3D" id="3.40.50.300">
    <property type="entry name" value="P-loop containing nucleotide triphosphate hydrolases"/>
    <property type="match status" value="1"/>
</dbReference>
<dbReference type="SUPFAM" id="SSF52540">
    <property type="entry name" value="P-loop containing nucleoside triphosphate hydrolases"/>
    <property type="match status" value="1"/>
</dbReference>
<organism evidence="9 10">
    <name type="scientific">Diacronema lutheri</name>
    <name type="common">Unicellular marine alga</name>
    <name type="synonym">Monochrysis lutheri</name>
    <dbReference type="NCBI Taxonomy" id="2081491"/>
    <lineage>
        <taxon>Eukaryota</taxon>
        <taxon>Haptista</taxon>
        <taxon>Haptophyta</taxon>
        <taxon>Pavlovophyceae</taxon>
        <taxon>Pavlovales</taxon>
        <taxon>Pavlovaceae</taxon>
        <taxon>Diacronema</taxon>
    </lineage>
</organism>
<evidence type="ECO:0000259" key="8">
    <source>
        <dbReference type="Pfam" id="PF06155"/>
    </source>
</evidence>
<dbReference type="Gene3D" id="3.30.2020.30">
    <property type="match status" value="1"/>
</dbReference>
<dbReference type="GO" id="GO:0046872">
    <property type="term" value="F:metal ion binding"/>
    <property type="evidence" value="ECO:0007669"/>
    <property type="project" value="UniProtKB-KW"/>
</dbReference>
<keyword evidence="2" id="KW-0547">Nucleotide-binding</keyword>